<dbReference type="CDD" id="cd06171">
    <property type="entry name" value="Sigma70_r4"/>
    <property type="match status" value="1"/>
</dbReference>
<organism evidence="7 8">
    <name type="scientific">Pedobacter frigiditerrae</name>
    <dbReference type="NCBI Taxonomy" id="2530452"/>
    <lineage>
        <taxon>Bacteria</taxon>
        <taxon>Pseudomonadati</taxon>
        <taxon>Bacteroidota</taxon>
        <taxon>Sphingobacteriia</taxon>
        <taxon>Sphingobacteriales</taxon>
        <taxon>Sphingobacteriaceae</taxon>
        <taxon>Pedobacter</taxon>
    </lineage>
</organism>
<dbReference type="GO" id="GO:0016987">
    <property type="term" value="F:sigma factor activity"/>
    <property type="evidence" value="ECO:0007669"/>
    <property type="project" value="UniProtKB-KW"/>
</dbReference>
<dbReference type="InterPro" id="IPR014284">
    <property type="entry name" value="RNA_pol_sigma-70_dom"/>
</dbReference>
<dbReference type="InterPro" id="IPR013249">
    <property type="entry name" value="RNA_pol_sigma70_r4_t2"/>
</dbReference>
<feature type="domain" description="RNA polymerase sigma-70 region 2" evidence="5">
    <location>
        <begin position="43"/>
        <end position="109"/>
    </location>
</feature>
<dbReference type="PANTHER" id="PTHR43133:SF62">
    <property type="entry name" value="RNA POLYMERASE SIGMA FACTOR SIGZ"/>
    <property type="match status" value="1"/>
</dbReference>
<comment type="caution">
    <text evidence="7">The sequence shown here is derived from an EMBL/GenBank/DDBJ whole genome shotgun (WGS) entry which is preliminary data.</text>
</comment>
<dbReference type="GO" id="GO:0006352">
    <property type="term" value="P:DNA-templated transcription initiation"/>
    <property type="evidence" value="ECO:0007669"/>
    <property type="project" value="InterPro"/>
</dbReference>
<keyword evidence="4" id="KW-0804">Transcription</keyword>
<dbReference type="PANTHER" id="PTHR43133">
    <property type="entry name" value="RNA POLYMERASE ECF-TYPE SIGMA FACTO"/>
    <property type="match status" value="1"/>
</dbReference>
<dbReference type="SUPFAM" id="SSF88946">
    <property type="entry name" value="Sigma2 domain of RNA polymerase sigma factors"/>
    <property type="match status" value="1"/>
</dbReference>
<dbReference type="InterPro" id="IPR039425">
    <property type="entry name" value="RNA_pol_sigma-70-like"/>
</dbReference>
<dbReference type="GO" id="GO:0003677">
    <property type="term" value="F:DNA binding"/>
    <property type="evidence" value="ECO:0007669"/>
    <property type="project" value="InterPro"/>
</dbReference>
<evidence type="ECO:0000256" key="1">
    <source>
        <dbReference type="ARBA" id="ARBA00010641"/>
    </source>
</evidence>
<keyword evidence="3" id="KW-0731">Sigma factor</keyword>
<dbReference type="Proteomes" id="UP000292884">
    <property type="component" value="Unassembled WGS sequence"/>
</dbReference>
<reference evidence="7 8" key="1">
    <citation type="submission" date="2019-02" db="EMBL/GenBank/DDBJ databases">
        <title>Pedobacter sp. RP-1-13 sp. nov., isolated from Arctic soil.</title>
        <authorList>
            <person name="Dahal R.H."/>
        </authorList>
    </citation>
    <scope>NUCLEOTIDE SEQUENCE [LARGE SCALE GENOMIC DNA]</scope>
    <source>
        <strain evidence="7 8">RP-1-13</strain>
    </source>
</reference>
<evidence type="ECO:0000313" key="7">
    <source>
        <dbReference type="EMBL" id="TCC90635.1"/>
    </source>
</evidence>
<dbReference type="AlphaFoldDB" id="A0A4R0MU60"/>
<feature type="domain" description="RNA polymerase sigma factor 70 region 4 type 2" evidence="6">
    <location>
        <begin position="142"/>
        <end position="189"/>
    </location>
</feature>
<dbReference type="Gene3D" id="1.10.1740.10">
    <property type="match status" value="1"/>
</dbReference>
<dbReference type="SUPFAM" id="SSF88659">
    <property type="entry name" value="Sigma3 and sigma4 domains of RNA polymerase sigma factors"/>
    <property type="match status" value="1"/>
</dbReference>
<evidence type="ECO:0000313" key="8">
    <source>
        <dbReference type="Proteomes" id="UP000292884"/>
    </source>
</evidence>
<dbReference type="InterPro" id="IPR007627">
    <property type="entry name" value="RNA_pol_sigma70_r2"/>
</dbReference>
<evidence type="ECO:0000256" key="2">
    <source>
        <dbReference type="ARBA" id="ARBA00023015"/>
    </source>
</evidence>
<accession>A0A4R0MU60</accession>
<sequence>MIAIVRPFNKLIHKELHISTAPSAEEILVTGLKNGDTKSIEKLYKMYASSLMGIISRIVKFDEVAEDVLQDTFLKIWKSIAHYDASKGRLFTWMANLAKNTAIDQVRSKNYLKYNVTDEIEDRLTKIDQENLISINPDRIGLKQLTEKLKQDQFEIIQLFYFEGYTQSEVAKELNIPLGTVKTKLRQSILALRQYFNETNTKLKFLIA</sequence>
<proteinExistence type="inferred from homology"/>
<dbReference type="NCBIfam" id="TIGR02937">
    <property type="entry name" value="sigma70-ECF"/>
    <property type="match status" value="1"/>
</dbReference>
<comment type="similarity">
    <text evidence="1">Belongs to the sigma-70 factor family. ECF subfamily.</text>
</comment>
<dbReference type="InterPro" id="IPR036388">
    <property type="entry name" value="WH-like_DNA-bd_sf"/>
</dbReference>
<gene>
    <name evidence="7" type="ORF">EZ428_14465</name>
</gene>
<evidence type="ECO:0000256" key="3">
    <source>
        <dbReference type="ARBA" id="ARBA00023082"/>
    </source>
</evidence>
<keyword evidence="2" id="KW-0805">Transcription regulation</keyword>
<protein>
    <submittedName>
        <fullName evidence="7">Sigma-70 family RNA polymerase sigma factor</fullName>
    </submittedName>
</protein>
<evidence type="ECO:0000259" key="5">
    <source>
        <dbReference type="Pfam" id="PF04542"/>
    </source>
</evidence>
<dbReference type="Pfam" id="PF08281">
    <property type="entry name" value="Sigma70_r4_2"/>
    <property type="match status" value="1"/>
</dbReference>
<dbReference type="Gene3D" id="1.10.10.10">
    <property type="entry name" value="Winged helix-like DNA-binding domain superfamily/Winged helix DNA-binding domain"/>
    <property type="match status" value="1"/>
</dbReference>
<dbReference type="EMBL" id="SJSK01000003">
    <property type="protein sequence ID" value="TCC90635.1"/>
    <property type="molecule type" value="Genomic_DNA"/>
</dbReference>
<name>A0A4R0MU60_9SPHI</name>
<keyword evidence="8" id="KW-1185">Reference proteome</keyword>
<dbReference type="OrthoDB" id="9784272at2"/>
<evidence type="ECO:0000259" key="6">
    <source>
        <dbReference type="Pfam" id="PF08281"/>
    </source>
</evidence>
<evidence type="ECO:0000256" key="4">
    <source>
        <dbReference type="ARBA" id="ARBA00023163"/>
    </source>
</evidence>
<dbReference type="Pfam" id="PF04542">
    <property type="entry name" value="Sigma70_r2"/>
    <property type="match status" value="1"/>
</dbReference>
<dbReference type="InterPro" id="IPR013324">
    <property type="entry name" value="RNA_pol_sigma_r3/r4-like"/>
</dbReference>
<dbReference type="InterPro" id="IPR013325">
    <property type="entry name" value="RNA_pol_sigma_r2"/>
</dbReference>